<protein>
    <submittedName>
        <fullName evidence="2">MAV264</fullName>
    </submittedName>
</protein>
<feature type="region of interest" description="Disordered" evidence="1">
    <location>
        <begin position="162"/>
        <end position="264"/>
    </location>
</feature>
<sequence length="264" mass="27833">MSAIQSRSVRSVRIGAPQLRMVRATSARCAAAALAKSSRSWASMVNSRVTPVSASCSTTSPMSGSSTSRGSSTSMASTSCRAAIAPSGRCQLIGPRKSLMITAMPRRRSGRRSASMAVARSPRTPTGARGVVAMVRSSVCSSWRPDRAGTRVMVAPLAISAPSRLPPPLLRKVIRPRPPPPGRVSRRRWCRSPGWPTCRPPARSPARGRRSSAHVRMRGARGDGPSPSAARHRRAGTRATPPARIPAPGSGPGGRRAAPRRACV</sequence>
<organism evidence="2">
    <name type="scientific">Mycobacterium avium</name>
    <dbReference type="NCBI Taxonomy" id="1764"/>
    <lineage>
        <taxon>Bacteria</taxon>
        <taxon>Bacillati</taxon>
        <taxon>Actinomycetota</taxon>
        <taxon>Actinomycetes</taxon>
        <taxon>Mycobacteriales</taxon>
        <taxon>Mycobacteriaceae</taxon>
        <taxon>Mycobacterium</taxon>
        <taxon>Mycobacterium avium complex (MAC)</taxon>
    </lineage>
</organism>
<evidence type="ECO:0000313" key="2">
    <source>
        <dbReference type="EMBL" id="AAC46197.1"/>
    </source>
</evidence>
<feature type="compositionally biased region" description="Low complexity" evidence="1">
    <location>
        <begin position="53"/>
        <end position="74"/>
    </location>
</feature>
<feature type="region of interest" description="Disordered" evidence="1">
    <location>
        <begin position="52"/>
        <end position="74"/>
    </location>
</feature>
<feature type="compositionally biased region" description="Low complexity" evidence="1">
    <location>
        <begin position="237"/>
        <end position="248"/>
    </location>
</feature>
<dbReference type="EMBL" id="AF002133">
    <property type="protein sequence ID" value="AAC46197.1"/>
    <property type="molecule type" value="Genomic_DNA"/>
</dbReference>
<feature type="region of interest" description="Disordered" evidence="1">
    <location>
        <begin position="106"/>
        <end position="125"/>
    </location>
</feature>
<gene>
    <name evidence="2" type="primary">mav264</name>
</gene>
<feature type="compositionally biased region" description="Basic residues" evidence="1">
    <location>
        <begin position="206"/>
        <end position="219"/>
    </location>
</feature>
<evidence type="ECO:0000256" key="1">
    <source>
        <dbReference type="SAM" id="MobiDB-lite"/>
    </source>
</evidence>
<feature type="compositionally biased region" description="Low complexity" evidence="1">
    <location>
        <begin position="112"/>
        <end position="123"/>
    </location>
</feature>
<accession>O07393</accession>
<reference evidence="2" key="1">
    <citation type="journal article" date="1998" name="Microbiology">
        <title>Determination of a 15437 bp nucleotide sequence around the inhA gene of Mycobacterium avium and similarity analysis of the products of putative ORFs.</title>
        <authorList>
            <person name="Labo M."/>
            <person name="Gusberti L."/>
            <person name="de Rossi E."/>
            <person name="Speziale P."/>
            <person name="Riccardi G."/>
        </authorList>
    </citation>
    <scope>NUCLEOTIDE SEQUENCE</scope>
    <source>
        <strain evidence="2">GIR10</strain>
    </source>
</reference>
<name>O07393_MYCAV</name>
<dbReference type="AlphaFoldDB" id="O07393"/>
<proteinExistence type="predicted"/>